<proteinExistence type="inferred from homology"/>
<evidence type="ECO:0000256" key="5">
    <source>
        <dbReference type="ARBA" id="ARBA00022723"/>
    </source>
</evidence>
<dbReference type="GO" id="GO:0016740">
    <property type="term" value="F:transferase activity"/>
    <property type="evidence" value="ECO:0007669"/>
    <property type="project" value="UniProtKB-UniRule"/>
</dbReference>
<dbReference type="OrthoDB" id="9778595at2"/>
<dbReference type="EMBL" id="SMUV01000070">
    <property type="protein sequence ID" value="TDK44481.1"/>
    <property type="molecule type" value="Genomic_DNA"/>
</dbReference>
<feature type="binding site" evidence="11">
    <location>
        <position position="165"/>
    </location>
    <ligand>
        <name>Mg(2+)</name>
        <dbReference type="ChEBI" id="CHEBI:18420"/>
    </ligand>
</feature>
<dbReference type="InterPro" id="IPR006311">
    <property type="entry name" value="TAT_signal"/>
</dbReference>
<comment type="caution">
    <text evidence="13">The sequence shown here is derived from an EMBL/GenBank/DDBJ whole genome shotgun (WGS) entry which is preliminary data.</text>
</comment>
<organism evidence="13 14">
    <name type="scientific">Antarcticimicrobium luteum</name>
    <dbReference type="NCBI Taxonomy" id="2547397"/>
    <lineage>
        <taxon>Bacteria</taxon>
        <taxon>Pseudomonadati</taxon>
        <taxon>Pseudomonadota</taxon>
        <taxon>Alphaproteobacteria</taxon>
        <taxon>Rhodobacterales</taxon>
        <taxon>Paracoccaceae</taxon>
        <taxon>Antarcticimicrobium</taxon>
    </lineage>
</organism>
<dbReference type="Gene3D" id="3.10.520.10">
    <property type="entry name" value="ApbE-like domains"/>
    <property type="match status" value="1"/>
</dbReference>
<dbReference type="PIRSF" id="PIRSF006268">
    <property type="entry name" value="ApbE"/>
    <property type="match status" value="1"/>
</dbReference>
<reference evidence="13 14" key="1">
    <citation type="submission" date="2019-03" db="EMBL/GenBank/DDBJ databases">
        <title>Ruegeria lutea sp. nov., a novel strain, isolated from marine sediment, the Masan Bay, South Korea.</title>
        <authorList>
            <person name="Kim J."/>
            <person name="Kim D.-Y."/>
            <person name="Lee S.-S."/>
        </authorList>
    </citation>
    <scope>NUCLEOTIDE SEQUENCE [LARGE SCALE GENOMIC DNA]</scope>
    <source>
        <strain evidence="13 14">318-1</strain>
    </source>
</reference>
<dbReference type="EC" id="2.7.1.180" evidence="1 10"/>
<dbReference type="Proteomes" id="UP000295301">
    <property type="component" value="Unassembled WGS sequence"/>
</dbReference>
<keyword evidence="3 10" id="KW-0285">Flavoprotein</keyword>
<sequence>MTQFSRRRFLTIAAACAAVPARAAPATARWQGRALGAGVSMQLAGLTGPEAAPIFAEVARELERLEAIFSLYQGESEISRLNRDGVLPAPSPEMLELLSLSGALHRATGGAFDPTVQPLWLALAAGNGAGNDIEAARARVGWPGLRFDAAAVRFTTPGMAITLNGIAQGAVTDRIAALLRARGLRDVLVDMGEIAAMGHRADGADWSVGIADPAGRIVRRMTLTDRALATSAPLGTLLDAGTGQGHILNPVGGAPRRALVSVSAPGAALADGLSTALCLLTPARGAEVLAQFPQARLETAI</sequence>
<keyword evidence="4 10" id="KW-0808">Transferase</keyword>
<comment type="cofactor">
    <cofactor evidence="11">
        <name>Mg(2+)</name>
        <dbReference type="ChEBI" id="CHEBI:18420"/>
    </cofactor>
    <cofactor evidence="11">
        <name>Mn(2+)</name>
        <dbReference type="ChEBI" id="CHEBI:29035"/>
    </cofactor>
    <text evidence="11">Magnesium. Can also use manganese.</text>
</comment>
<dbReference type="PANTHER" id="PTHR30040">
    <property type="entry name" value="THIAMINE BIOSYNTHESIS LIPOPROTEIN APBE"/>
    <property type="match status" value="1"/>
</dbReference>
<evidence type="ECO:0000256" key="1">
    <source>
        <dbReference type="ARBA" id="ARBA00011955"/>
    </source>
</evidence>
<evidence type="ECO:0000313" key="13">
    <source>
        <dbReference type="EMBL" id="TDK44481.1"/>
    </source>
</evidence>
<keyword evidence="12" id="KW-0732">Signal</keyword>
<dbReference type="PROSITE" id="PS51318">
    <property type="entry name" value="TAT"/>
    <property type="match status" value="1"/>
</dbReference>
<evidence type="ECO:0000256" key="7">
    <source>
        <dbReference type="ARBA" id="ARBA00022842"/>
    </source>
</evidence>
<comment type="similarity">
    <text evidence="10">Belongs to the ApbE family.</text>
</comment>
<dbReference type="PANTHER" id="PTHR30040:SF2">
    <property type="entry name" value="FAD:PROTEIN FMN TRANSFERASE"/>
    <property type="match status" value="1"/>
</dbReference>
<name>A0A4R5UZ03_9RHOB</name>
<evidence type="ECO:0000256" key="4">
    <source>
        <dbReference type="ARBA" id="ARBA00022679"/>
    </source>
</evidence>
<keyword evidence="6 10" id="KW-0274">FAD</keyword>
<evidence type="ECO:0000313" key="14">
    <source>
        <dbReference type="Proteomes" id="UP000295301"/>
    </source>
</evidence>
<feature type="binding site" evidence="11">
    <location>
        <position position="275"/>
    </location>
    <ligand>
        <name>Mg(2+)</name>
        <dbReference type="ChEBI" id="CHEBI:18420"/>
    </ligand>
</feature>
<evidence type="ECO:0000256" key="10">
    <source>
        <dbReference type="PIRNR" id="PIRNR006268"/>
    </source>
</evidence>
<accession>A0A4R5UZ03</accession>
<dbReference type="GO" id="GO:0046872">
    <property type="term" value="F:metal ion binding"/>
    <property type="evidence" value="ECO:0007669"/>
    <property type="project" value="UniProtKB-UniRule"/>
</dbReference>
<feature type="binding site" evidence="11">
    <location>
        <position position="271"/>
    </location>
    <ligand>
        <name>Mg(2+)</name>
        <dbReference type="ChEBI" id="CHEBI:18420"/>
    </ligand>
</feature>
<comment type="catalytic activity">
    <reaction evidence="9 10">
        <text>L-threonyl-[protein] + FAD = FMN-L-threonyl-[protein] + AMP + H(+)</text>
        <dbReference type="Rhea" id="RHEA:36847"/>
        <dbReference type="Rhea" id="RHEA-COMP:11060"/>
        <dbReference type="Rhea" id="RHEA-COMP:11061"/>
        <dbReference type="ChEBI" id="CHEBI:15378"/>
        <dbReference type="ChEBI" id="CHEBI:30013"/>
        <dbReference type="ChEBI" id="CHEBI:57692"/>
        <dbReference type="ChEBI" id="CHEBI:74257"/>
        <dbReference type="ChEBI" id="CHEBI:456215"/>
        <dbReference type="EC" id="2.7.1.180"/>
    </reaction>
</comment>
<dbReference type="RefSeq" id="WP_133360645.1">
    <property type="nucleotide sequence ID" value="NZ_SMUV01000070.1"/>
</dbReference>
<feature type="chain" id="PRO_5039933690" description="FAD:protein FMN transferase" evidence="12">
    <location>
        <begin position="24"/>
        <end position="301"/>
    </location>
</feature>
<dbReference type="AlphaFoldDB" id="A0A4R5UZ03"/>
<dbReference type="SUPFAM" id="SSF143631">
    <property type="entry name" value="ApbE-like"/>
    <property type="match status" value="1"/>
</dbReference>
<evidence type="ECO:0000256" key="8">
    <source>
        <dbReference type="ARBA" id="ARBA00031306"/>
    </source>
</evidence>
<evidence type="ECO:0000256" key="2">
    <source>
        <dbReference type="ARBA" id="ARBA00016337"/>
    </source>
</evidence>
<evidence type="ECO:0000256" key="3">
    <source>
        <dbReference type="ARBA" id="ARBA00022630"/>
    </source>
</evidence>
<gene>
    <name evidence="13" type="ORF">E1832_15325</name>
</gene>
<dbReference type="InterPro" id="IPR024932">
    <property type="entry name" value="ApbE"/>
</dbReference>
<protein>
    <recommendedName>
        <fullName evidence="2 10">FAD:protein FMN transferase</fullName>
        <ecNumber evidence="1 10">2.7.1.180</ecNumber>
    </recommendedName>
    <alternativeName>
        <fullName evidence="8 10">Flavin transferase</fullName>
    </alternativeName>
</protein>
<dbReference type="InterPro" id="IPR003374">
    <property type="entry name" value="ApbE-like_sf"/>
</dbReference>
<keyword evidence="14" id="KW-1185">Reference proteome</keyword>
<dbReference type="Pfam" id="PF02424">
    <property type="entry name" value="ApbE"/>
    <property type="match status" value="1"/>
</dbReference>
<evidence type="ECO:0000256" key="9">
    <source>
        <dbReference type="ARBA" id="ARBA00048540"/>
    </source>
</evidence>
<keyword evidence="7 10" id="KW-0460">Magnesium</keyword>
<feature type="signal peptide" evidence="12">
    <location>
        <begin position="1"/>
        <end position="23"/>
    </location>
</feature>
<keyword evidence="5 10" id="KW-0479">Metal-binding</keyword>
<evidence type="ECO:0000256" key="12">
    <source>
        <dbReference type="SAM" id="SignalP"/>
    </source>
</evidence>
<evidence type="ECO:0000256" key="6">
    <source>
        <dbReference type="ARBA" id="ARBA00022827"/>
    </source>
</evidence>
<evidence type="ECO:0000256" key="11">
    <source>
        <dbReference type="PIRSR" id="PIRSR006268-2"/>
    </source>
</evidence>